<dbReference type="Proteomes" id="UP000033448">
    <property type="component" value="Unassembled WGS sequence"/>
</dbReference>
<sequence length="359" mass="39113">MANSGGGMIVYGITESQKTATGRVDIGEFTEGHERAYRSAAVTAISPPVFGLDIHRLGTDARAVAVVVPASVDGPHLIYKNDLFGAPIRNDADTAWMRERQVEAMYRARFDERRRASDALGSLYEEAASGRDVRKRAWLVAVAHPRIPAVLRRPDRDAAGSIFNRAEPIALSYSNRNGVHPLENIDRFNLRPGLRRWTAVNSATGERERWKEAWAEIHHDGSVTLAAAVGGHRMSADGYLGGWQVEGRGIECCVADFAALIRAVAEGNALDQFEVQVGIEWAGDEPLQILTVDGTGHVYDGVSTPLRRFTPVRANINAAGSDEDFHLGVFQLAEDAVNQGGITYLHVMTKPSEEASSND</sequence>
<gene>
    <name evidence="1" type="ORF">RL72_03806</name>
</gene>
<dbReference type="PATRIC" id="fig|582680.7.peg.3864"/>
<proteinExistence type="predicted"/>
<accession>A0A0F0K963</accession>
<evidence type="ECO:0008006" key="3">
    <source>
        <dbReference type="Google" id="ProtNLM"/>
    </source>
</evidence>
<comment type="caution">
    <text evidence="1">The sequence shown here is derived from an EMBL/GenBank/DDBJ whole genome shotgun (WGS) entry which is preliminary data.</text>
</comment>
<reference evidence="1 2" key="1">
    <citation type="submission" date="2015-02" db="EMBL/GenBank/DDBJ databases">
        <title>Draft genome sequences of ten Microbacterium spp. with emphasis on heavy metal contaminated environments.</title>
        <authorList>
            <person name="Corretto E."/>
        </authorList>
    </citation>
    <scope>NUCLEOTIDE SEQUENCE [LARGE SCALE GENOMIC DNA]</scope>
    <source>
        <strain evidence="1 2">DSM 23848</strain>
    </source>
</reference>
<protein>
    <recommendedName>
        <fullName evidence="3">Divergent AAA domain protein</fullName>
    </recommendedName>
</protein>
<dbReference type="AlphaFoldDB" id="A0A0F0K963"/>
<keyword evidence="2" id="KW-1185">Reference proteome</keyword>
<dbReference type="EMBL" id="JYIT01000086">
    <property type="protein sequence ID" value="KJL17557.1"/>
    <property type="molecule type" value="Genomic_DNA"/>
</dbReference>
<evidence type="ECO:0000313" key="2">
    <source>
        <dbReference type="Proteomes" id="UP000033448"/>
    </source>
</evidence>
<organism evidence="1 2">
    <name type="scientific">Microbacterium azadirachtae</name>
    <dbReference type="NCBI Taxonomy" id="582680"/>
    <lineage>
        <taxon>Bacteria</taxon>
        <taxon>Bacillati</taxon>
        <taxon>Actinomycetota</taxon>
        <taxon>Actinomycetes</taxon>
        <taxon>Micrococcales</taxon>
        <taxon>Microbacteriaceae</taxon>
        <taxon>Microbacterium</taxon>
    </lineage>
</organism>
<evidence type="ECO:0000313" key="1">
    <source>
        <dbReference type="EMBL" id="KJL17557.1"/>
    </source>
</evidence>
<name>A0A0F0K963_9MICO</name>